<dbReference type="Proteomes" id="UP001597168">
    <property type="component" value="Unassembled WGS sequence"/>
</dbReference>
<accession>A0ABW3QMG1</accession>
<reference evidence="3" key="1">
    <citation type="journal article" date="2019" name="Int. J. Syst. Evol. Microbiol.">
        <title>The Global Catalogue of Microorganisms (GCM) 10K type strain sequencing project: providing services to taxonomists for standard genome sequencing and annotation.</title>
        <authorList>
            <consortium name="The Broad Institute Genomics Platform"/>
            <consortium name="The Broad Institute Genome Sequencing Center for Infectious Disease"/>
            <person name="Wu L."/>
            <person name="Ma J."/>
        </authorList>
    </citation>
    <scope>NUCLEOTIDE SEQUENCE [LARGE SCALE GENOMIC DNA]</scope>
    <source>
        <strain evidence="3">CCUG 60214</strain>
    </source>
</reference>
<evidence type="ECO:0000313" key="3">
    <source>
        <dbReference type="Proteomes" id="UP001597168"/>
    </source>
</evidence>
<evidence type="ECO:0000313" key="2">
    <source>
        <dbReference type="EMBL" id="MFD1145663.1"/>
    </source>
</evidence>
<feature type="domain" description="Helix-turn-helix" evidence="1">
    <location>
        <begin position="117"/>
        <end position="166"/>
    </location>
</feature>
<dbReference type="InterPro" id="IPR045745">
    <property type="entry name" value="HTH_58_Actinobacteria-type"/>
</dbReference>
<name>A0ABW3QMG1_9PSEU</name>
<organism evidence="2 3">
    <name type="scientific">Saccharothrix hoggarensis</name>
    <dbReference type="NCBI Taxonomy" id="913853"/>
    <lineage>
        <taxon>Bacteria</taxon>
        <taxon>Bacillati</taxon>
        <taxon>Actinomycetota</taxon>
        <taxon>Actinomycetes</taxon>
        <taxon>Pseudonocardiales</taxon>
        <taxon>Pseudonocardiaceae</taxon>
        <taxon>Saccharothrix</taxon>
    </lineage>
</organism>
<comment type="caution">
    <text evidence="2">The sequence shown here is derived from an EMBL/GenBank/DDBJ whole genome shotgun (WGS) entry which is preliminary data.</text>
</comment>
<dbReference type="RefSeq" id="WP_380718603.1">
    <property type="nucleotide sequence ID" value="NZ_JBHTLK010000002.1"/>
</dbReference>
<sequence length="166" mass="18476">MSAQRDTAALRGGRRRQLAQRLAVEFVTSGMSIRQLAEEIGRRPCTVRRLLVEAGVEDYTRSCLGPSEADVAARLAQRYRRGESVDELADATAIDRRELRRLLREAGVRLPSRTRRASDGQELARAYRAGDSIRQIAAARGLDYSTVRDRLLAAGVTLRHQGSTTR</sequence>
<evidence type="ECO:0000259" key="1">
    <source>
        <dbReference type="Pfam" id="PF19575"/>
    </source>
</evidence>
<proteinExistence type="predicted"/>
<dbReference type="Pfam" id="PF19575">
    <property type="entry name" value="HTH_58"/>
    <property type="match status" value="2"/>
</dbReference>
<feature type="domain" description="Helix-turn-helix" evidence="1">
    <location>
        <begin position="10"/>
        <end position="57"/>
    </location>
</feature>
<dbReference type="EMBL" id="JBHTLK010000002">
    <property type="protein sequence ID" value="MFD1145663.1"/>
    <property type="molecule type" value="Genomic_DNA"/>
</dbReference>
<protein>
    <submittedName>
        <fullName evidence="2">Helix-turn-helix domain-containing protein</fullName>
    </submittedName>
</protein>
<gene>
    <name evidence="2" type="ORF">ACFQ3T_00835</name>
</gene>
<keyword evidence="3" id="KW-1185">Reference proteome</keyword>